<reference evidence="3 4" key="1">
    <citation type="submission" date="2017-05" db="EMBL/GenBank/DDBJ databases">
        <title>Complete and WGS of Bordetella genogroups.</title>
        <authorList>
            <person name="Spilker T."/>
            <person name="LiPuma J."/>
        </authorList>
    </citation>
    <scope>NUCLEOTIDE SEQUENCE [LARGE SCALE GENOMIC DNA]</scope>
    <source>
        <strain evidence="3 4">AU9919</strain>
    </source>
</reference>
<comment type="caution">
    <text evidence="3">The sequence shown here is derived from an EMBL/GenBank/DDBJ whole genome shotgun (WGS) entry which is preliminary data.</text>
</comment>
<feature type="domain" description="FAD-binding FR-type" evidence="2">
    <location>
        <begin position="331"/>
        <end position="434"/>
    </location>
</feature>
<dbReference type="OrthoDB" id="9796486at2"/>
<dbReference type="GO" id="GO:0051537">
    <property type="term" value="F:2 iron, 2 sulfur cluster binding"/>
    <property type="evidence" value="ECO:0007669"/>
    <property type="project" value="InterPro"/>
</dbReference>
<dbReference type="InterPro" id="IPR001041">
    <property type="entry name" value="2Fe-2S_ferredoxin-type"/>
</dbReference>
<dbReference type="InterPro" id="IPR017938">
    <property type="entry name" value="Riboflavin_synthase-like_b-brl"/>
</dbReference>
<dbReference type="Gene3D" id="3.40.50.80">
    <property type="entry name" value="Nucleotide-binding domain of ferredoxin-NADP reductase (FNR) module"/>
    <property type="match status" value="1"/>
</dbReference>
<gene>
    <name evidence="3" type="ORF">CAL20_16430</name>
</gene>
<dbReference type="Gene3D" id="2.40.30.10">
    <property type="entry name" value="Translation factors"/>
    <property type="match status" value="1"/>
</dbReference>
<dbReference type="PANTHER" id="PTHR42815:SF2">
    <property type="entry name" value="FAD-BINDING, PUTATIVE (AFU_ORTHOLOGUE AFUA_6G07600)-RELATED"/>
    <property type="match status" value="1"/>
</dbReference>
<dbReference type="GO" id="GO:0016491">
    <property type="term" value="F:oxidoreductase activity"/>
    <property type="evidence" value="ECO:0007669"/>
    <property type="project" value="InterPro"/>
</dbReference>
<dbReference type="Pfam" id="PF00175">
    <property type="entry name" value="NAD_binding_1"/>
    <property type="match status" value="1"/>
</dbReference>
<dbReference type="AlphaFoldDB" id="A0A261TYN9"/>
<dbReference type="InterPro" id="IPR012349">
    <property type="entry name" value="Split_barrel_FMN-bd"/>
</dbReference>
<accession>A0A261TYN9</accession>
<dbReference type="InterPro" id="IPR012675">
    <property type="entry name" value="Beta-grasp_dom_sf"/>
</dbReference>
<dbReference type="SUPFAM" id="SSF52343">
    <property type="entry name" value="Ferredoxin reductase-like, C-terminal NADP-linked domain"/>
    <property type="match status" value="1"/>
</dbReference>
<keyword evidence="4" id="KW-1185">Reference proteome</keyword>
<dbReference type="PROSITE" id="PS51085">
    <property type="entry name" value="2FE2S_FER_2"/>
    <property type="match status" value="1"/>
</dbReference>
<evidence type="ECO:0000313" key="4">
    <source>
        <dbReference type="Proteomes" id="UP000216885"/>
    </source>
</evidence>
<dbReference type="InterPro" id="IPR017927">
    <property type="entry name" value="FAD-bd_FR_type"/>
</dbReference>
<dbReference type="Pfam" id="PF00970">
    <property type="entry name" value="FAD_binding_6"/>
    <property type="match status" value="1"/>
</dbReference>
<dbReference type="InterPro" id="IPR036010">
    <property type="entry name" value="2Fe-2S_ferredoxin-like_sf"/>
</dbReference>
<dbReference type="InterPro" id="IPR001433">
    <property type="entry name" value="OxRdtase_FAD/NAD-bd"/>
</dbReference>
<evidence type="ECO:0000259" key="2">
    <source>
        <dbReference type="PROSITE" id="PS51384"/>
    </source>
</evidence>
<dbReference type="Gene3D" id="3.10.20.30">
    <property type="match status" value="1"/>
</dbReference>
<organism evidence="3 4">
    <name type="scientific">Bordetella genomosp. 4</name>
    <dbReference type="NCBI Taxonomy" id="463044"/>
    <lineage>
        <taxon>Bacteria</taxon>
        <taxon>Pseudomonadati</taxon>
        <taxon>Pseudomonadota</taxon>
        <taxon>Betaproteobacteria</taxon>
        <taxon>Burkholderiales</taxon>
        <taxon>Alcaligenaceae</taxon>
        <taxon>Bordetella</taxon>
    </lineage>
</organism>
<dbReference type="PROSITE" id="PS00197">
    <property type="entry name" value="2FE2S_FER_1"/>
    <property type="match status" value="1"/>
</dbReference>
<protein>
    <submittedName>
        <fullName evidence="3">FAD-binding oxidoreductase</fullName>
    </submittedName>
</protein>
<proteinExistence type="predicted"/>
<dbReference type="SUPFAM" id="SSF63380">
    <property type="entry name" value="Riboflavin synthase domain-like"/>
    <property type="match status" value="1"/>
</dbReference>
<sequence>MTTKLSTLPVWHAGETYLQEKVGVAERMRVVGQRVVRDYMPDQHRDFYAQLPFIVLGSVDADDNAWATILSGKPGFMNSPTPTTLDIAASTDMSDPAYPGLETSSPIGLLGIEMHTRRRNRMNGIVTSTDNGLHVEVDQSFGNCPRYIQLRDFDFVRDPNAAYEAAREDLHELDSAARSMIETADAFFVASYADREDRRQVDVSHRGGKAGFVRVDDDGMLTIPDFDGNLFFATLGNFILNHQAGMLFVDYESGDVLQMTGDAQVILDSPEIAAFQGAERLWTFRPRRIVRRPGALALRWRLHADGWSPNSLMTGDWAQAAGRLQANELASRWRPFTVARMVDESASIRSFYLQPADGLSLLAHEAGQHLPIRVTMPETPTPLIRTYTLSVAPSDNVYRISVKREGMVSQYLHDHVRVGDTIEARAPAGEFTIDAREKRPAVLLAGGVGITPMLSMLRHIVYEGLRKQRVRPTVLFQAARSKTERAFDAELSGLVAASKGAVGLVRVLGDTGDAETGRDYDAEGRIDMALLTRFLSFNDYDFYLCGPPPFMQALYDGLRSYGVADRRIHAEAFGPASLTRSPDAVVAAPARLPAATAPVPVAFLDSLKEARWTPESGTLLELAEARGLNPDYSCRTGNCGTCRTKLIEGTVTYVKTPTASVADDEVLICCAVPAQPAGSNEQRIHLAL</sequence>
<dbReference type="PANTHER" id="PTHR42815">
    <property type="entry name" value="FAD-BINDING, PUTATIVE (AFU_ORTHOLOGUE AFUA_6G07600)-RELATED"/>
    <property type="match status" value="1"/>
</dbReference>
<dbReference type="RefSeq" id="WP_094820843.1">
    <property type="nucleotide sequence ID" value="NZ_NEVO01000007.1"/>
</dbReference>
<evidence type="ECO:0000259" key="1">
    <source>
        <dbReference type="PROSITE" id="PS51085"/>
    </source>
</evidence>
<feature type="domain" description="2Fe-2S ferredoxin-type" evidence="1">
    <location>
        <begin position="597"/>
        <end position="688"/>
    </location>
</feature>
<dbReference type="SUPFAM" id="SSF54292">
    <property type="entry name" value="2Fe-2S ferredoxin-like"/>
    <property type="match status" value="1"/>
</dbReference>
<dbReference type="SUPFAM" id="SSF50475">
    <property type="entry name" value="FMN-binding split barrel"/>
    <property type="match status" value="1"/>
</dbReference>
<dbReference type="Pfam" id="PF00111">
    <property type="entry name" value="Fer2"/>
    <property type="match status" value="1"/>
</dbReference>
<dbReference type="InterPro" id="IPR008333">
    <property type="entry name" value="Cbr1-like_FAD-bd_dom"/>
</dbReference>
<dbReference type="InterPro" id="IPR006058">
    <property type="entry name" value="2Fe2S_fd_BS"/>
</dbReference>
<dbReference type="CDD" id="cd00207">
    <property type="entry name" value="fer2"/>
    <property type="match status" value="1"/>
</dbReference>
<dbReference type="Proteomes" id="UP000216885">
    <property type="component" value="Unassembled WGS sequence"/>
</dbReference>
<name>A0A261TYN9_9BORD</name>
<dbReference type="CDD" id="cd06184">
    <property type="entry name" value="flavohem_like_fad_nad_binding"/>
    <property type="match status" value="1"/>
</dbReference>
<dbReference type="InterPro" id="IPR039261">
    <property type="entry name" value="FNR_nucleotide-bd"/>
</dbReference>
<evidence type="ECO:0000313" key="3">
    <source>
        <dbReference type="EMBL" id="OZI54749.1"/>
    </source>
</evidence>
<dbReference type="PROSITE" id="PS51384">
    <property type="entry name" value="FAD_FR"/>
    <property type="match status" value="1"/>
</dbReference>
<dbReference type="EMBL" id="NEVQ01000015">
    <property type="protein sequence ID" value="OZI54749.1"/>
    <property type="molecule type" value="Genomic_DNA"/>
</dbReference>
<dbReference type="PRINTS" id="PR00410">
    <property type="entry name" value="PHEHYDRXLASE"/>
</dbReference>
<dbReference type="Gene3D" id="2.30.110.10">
    <property type="entry name" value="Electron Transport, Fmn-binding Protein, Chain A"/>
    <property type="match status" value="1"/>
</dbReference>